<proteinExistence type="predicted"/>
<reference evidence="2" key="2">
    <citation type="journal article" date="2015" name="Data Brief">
        <title>Shoot transcriptome of the giant reed, Arundo donax.</title>
        <authorList>
            <person name="Barrero R.A."/>
            <person name="Guerrero F.D."/>
            <person name="Moolhuijzen P."/>
            <person name="Goolsby J.A."/>
            <person name="Tidwell J."/>
            <person name="Bellgard S.E."/>
            <person name="Bellgard M.I."/>
        </authorList>
    </citation>
    <scope>NUCLEOTIDE SEQUENCE</scope>
    <source>
        <tissue evidence="2">Shoot tissue taken approximately 20 cm above the soil surface</tissue>
    </source>
</reference>
<reference evidence="2" key="1">
    <citation type="submission" date="2014-09" db="EMBL/GenBank/DDBJ databases">
        <authorList>
            <person name="Magalhaes I.L.F."/>
            <person name="Oliveira U."/>
            <person name="Santos F.R."/>
            <person name="Vidigal T.H.D.A."/>
            <person name="Brescovit A.D."/>
            <person name="Santos A.J."/>
        </authorList>
    </citation>
    <scope>NUCLEOTIDE SEQUENCE</scope>
    <source>
        <tissue evidence="2">Shoot tissue taken approximately 20 cm above the soil surface</tissue>
    </source>
</reference>
<accession>A0A0A9EM33</accession>
<evidence type="ECO:0000256" key="1">
    <source>
        <dbReference type="SAM" id="MobiDB-lite"/>
    </source>
</evidence>
<dbReference type="EMBL" id="GBRH01198965">
    <property type="protein sequence ID" value="JAD98930.1"/>
    <property type="molecule type" value="Transcribed_RNA"/>
</dbReference>
<sequence>MMRSRSRYRPRCPARKQCTPSSLSKLITS</sequence>
<dbReference type="AlphaFoldDB" id="A0A0A9EM33"/>
<organism evidence="2">
    <name type="scientific">Arundo donax</name>
    <name type="common">Giant reed</name>
    <name type="synonym">Donax arundinaceus</name>
    <dbReference type="NCBI Taxonomy" id="35708"/>
    <lineage>
        <taxon>Eukaryota</taxon>
        <taxon>Viridiplantae</taxon>
        <taxon>Streptophyta</taxon>
        <taxon>Embryophyta</taxon>
        <taxon>Tracheophyta</taxon>
        <taxon>Spermatophyta</taxon>
        <taxon>Magnoliopsida</taxon>
        <taxon>Liliopsida</taxon>
        <taxon>Poales</taxon>
        <taxon>Poaceae</taxon>
        <taxon>PACMAD clade</taxon>
        <taxon>Arundinoideae</taxon>
        <taxon>Arundineae</taxon>
        <taxon>Arundo</taxon>
    </lineage>
</organism>
<evidence type="ECO:0000313" key="2">
    <source>
        <dbReference type="EMBL" id="JAD98930.1"/>
    </source>
</evidence>
<name>A0A0A9EM33_ARUDO</name>
<feature type="compositionally biased region" description="Polar residues" evidence="1">
    <location>
        <begin position="18"/>
        <end position="29"/>
    </location>
</feature>
<feature type="compositionally biased region" description="Basic residues" evidence="1">
    <location>
        <begin position="1"/>
        <end position="14"/>
    </location>
</feature>
<feature type="region of interest" description="Disordered" evidence="1">
    <location>
        <begin position="1"/>
        <end position="29"/>
    </location>
</feature>
<protein>
    <submittedName>
        <fullName evidence="2">Uncharacterized protein</fullName>
    </submittedName>
</protein>